<comment type="subcellular location">
    <subcellularLocation>
        <location evidence="1">Cell membrane</location>
        <topology evidence="1">Peripheral membrane protein</topology>
    </subcellularLocation>
</comment>
<dbReference type="PANTHER" id="PTHR43166">
    <property type="entry name" value="AMINO ACID IMPORT ATP-BINDING PROTEIN"/>
    <property type="match status" value="1"/>
</dbReference>
<dbReference type="SUPFAM" id="SSF52540">
    <property type="entry name" value="P-loop containing nucleoside triphosphate hydrolases"/>
    <property type="match status" value="1"/>
</dbReference>
<dbReference type="InterPro" id="IPR017871">
    <property type="entry name" value="ABC_transporter-like_CS"/>
</dbReference>
<dbReference type="PANTHER" id="PTHR43166:SF35">
    <property type="entry name" value="L-CYSTINE IMPORT ATP-BINDING PROTEIN TCYN"/>
    <property type="match status" value="1"/>
</dbReference>
<dbReference type="Proteomes" id="UP001500002">
    <property type="component" value="Unassembled WGS sequence"/>
</dbReference>
<comment type="caution">
    <text evidence="4">The sequence shown here is derived from an EMBL/GenBank/DDBJ whole genome shotgun (WGS) entry which is preliminary data.</text>
</comment>
<proteinExistence type="predicted"/>
<reference evidence="4 5" key="1">
    <citation type="journal article" date="2019" name="Int. J. Syst. Evol. Microbiol.">
        <title>The Global Catalogue of Microorganisms (GCM) 10K type strain sequencing project: providing services to taxonomists for standard genome sequencing and annotation.</title>
        <authorList>
            <consortium name="The Broad Institute Genomics Platform"/>
            <consortium name="The Broad Institute Genome Sequencing Center for Infectious Disease"/>
            <person name="Wu L."/>
            <person name="Ma J."/>
        </authorList>
    </citation>
    <scope>NUCLEOTIDE SEQUENCE [LARGE SCALE GENOMIC DNA]</scope>
    <source>
        <strain evidence="4 5">JCM 14322</strain>
    </source>
</reference>
<accession>A0ABN2M3L5</accession>
<evidence type="ECO:0000259" key="3">
    <source>
        <dbReference type="Pfam" id="PF00005"/>
    </source>
</evidence>
<dbReference type="InterPro" id="IPR027417">
    <property type="entry name" value="P-loop_NTPase"/>
</dbReference>
<dbReference type="InterPro" id="IPR050086">
    <property type="entry name" value="MetN_ABC_transporter-like"/>
</dbReference>
<dbReference type="Pfam" id="PF00005">
    <property type="entry name" value="ABC_tran"/>
    <property type="match status" value="1"/>
</dbReference>
<dbReference type="InterPro" id="IPR003439">
    <property type="entry name" value="ABC_transporter-like_ATP-bd"/>
</dbReference>
<keyword evidence="2" id="KW-0813">Transport</keyword>
<sequence>MRRTWAKTRAKELLDRVGLADFAGHYPAGLSGGQQQRVAIARALAMDPKLMLFDEPTSALDPDLVGDVLDVMRQLANDGTTIIVVTHEIGFARGVADQEVFLDGGVIVEAGRPEDVIDQPSRKGFQRRAGFSVSQIGGQVPRSTRVQASDHANIWLANTSSAKRCPIR</sequence>
<dbReference type="PROSITE" id="PS00211">
    <property type="entry name" value="ABC_TRANSPORTER_1"/>
    <property type="match status" value="1"/>
</dbReference>
<evidence type="ECO:0000313" key="4">
    <source>
        <dbReference type="EMBL" id="GAA1807700.1"/>
    </source>
</evidence>
<evidence type="ECO:0000313" key="5">
    <source>
        <dbReference type="Proteomes" id="UP001500002"/>
    </source>
</evidence>
<organism evidence="4 5">
    <name type="scientific">Agromyces neolithicus</name>
    <dbReference type="NCBI Taxonomy" id="269420"/>
    <lineage>
        <taxon>Bacteria</taxon>
        <taxon>Bacillati</taxon>
        <taxon>Actinomycetota</taxon>
        <taxon>Actinomycetes</taxon>
        <taxon>Micrococcales</taxon>
        <taxon>Microbacteriaceae</taxon>
        <taxon>Agromyces</taxon>
    </lineage>
</organism>
<gene>
    <name evidence="4" type="ORF">GCM10009749_15110</name>
</gene>
<name>A0ABN2M3L5_9MICO</name>
<keyword evidence="5" id="KW-1185">Reference proteome</keyword>
<dbReference type="EMBL" id="BAAANJ010000004">
    <property type="protein sequence ID" value="GAA1807700.1"/>
    <property type="molecule type" value="Genomic_DNA"/>
</dbReference>
<evidence type="ECO:0000256" key="2">
    <source>
        <dbReference type="ARBA" id="ARBA00022448"/>
    </source>
</evidence>
<dbReference type="Gene3D" id="3.40.50.300">
    <property type="entry name" value="P-loop containing nucleotide triphosphate hydrolases"/>
    <property type="match status" value="1"/>
</dbReference>
<feature type="domain" description="ABC transporter" evidence="3">
    <location>
        <begin position="5"/>
        <end position="58"/>
    </location>
</feature>
<protein>
    <recommendedName>
        <fullName evidence="3">ABC transporter domain-containing protein</fullName>
    </recommendedName>
</protein>
<evidence type="ECO:0000256" key="1">
    <source>
        <dbReference type="ARBA" id="ARBA00004202"/>
    </source>
</evidence>